<dbReference type="GO" id="GO:0005975">
    <property type="term" value="P:carbohydrate metabolic process"/>
    <property type="evidence" value="ECO:0007669"/>
    <property type="project" value="InterPro"/>
</dbReference>
<gene>
    <name evidence="14" type="primary">MAN1A2</name>
    <name evidence="14" type="ORF">DFQ27_006395</name>
</gene>
<dbReference type="AlphaFoldDB" id="A0A9P6PZH1"/>
<comment type="pathway">
    <text evidence="2">Protein modification; protein glycosylation.</text>
</comment>
<comment type="catalytic activity">
    <reaction evidence="9">
        <text>N(4)-(alpha-D-Man-(1-&gt;2)-alpha-D-Man-(1-&gt;2)-alpha-D-Man-(1-&gt;3)-[alpha-D-Man-(1-&gt;2)-alpha-D-Man-(1-&gt;3)-[alpha-D-Man-(1-&gt;2)-alpha-D-Man-(1-&gt;6)]-alpha-D-Man-(1-&gt;6)]-beta-D-Man-(1-&gt;4)-beta-D-GlcNAc-(1-&gt;4)-beta-D-GlcNAc)-L-asparaginyl-[protein] (N-glucan mannose isomer 9A1,2,3B1,2,3) + 4 H2O = N(4)-(alpha-D-Man-(1-&gt;3)-[alpha-D-Man-(1-&gt;3)-[alpha-D-Man-(1-&gt;6)]-alpha-D-Man-(1-&gt;6)]-beta-D-Man-(1-&gt;4)-beta-D-GlcNAc-(1-&gt;4)-beta-D-GlcNAc)-L-asparaginyl-[protein] (N-glucan mannose isomer 5A1,2) + 4 beta-D-mannose</text>
        <dbReference type="Rhea" id="RHEA:56008"/>
        <dbReference type="Rhea" id="RHEA-COMP:14356"/>
        <dbReference type="Rhea" id="RHEA-COMP:14367"/>
        <dbReference type="ChEBI" id="CHEBI:15377"/>
        <dbReference type="ChEBI" id="CHEBI:28563"/>
        <dbReference type="ChEBI" id="CHEBI:59087"/>
        <dbReference type="ChEBI" id="CHEBI:139493"/>
        <dbReference type="EC" id="3.2.1.113"/>
    </reaction>
</comment>
<comment type="catalytic activity">
    <reaction evidence="8">
        <text>N(4)-(alpha-D-Man-(1-&gt;2)-alpha-D-Man-(1-&gt;2)-alpha-D-Man-(1-&gt;3)-[alpha-D-Man-(1-&gt;3)-[alpha-D-Man-(1-&gt;2)-alpha-D-Man-(1-&gt;6)]-alpha-D-Man-(1-&gt;6)]-beta-D-Man-(1-&gt;4)-beta-D-GlcNAc-(1-&gt;4)-beta-D-GlcNAc)-L-asparaginyl-[protein] (N-glucan mannose isomer 8A1,2,3B1,3) + 3 H2O = N(4)-(alpha-D-Man-(1-&gt;3)-[alpha-D-Man-(1-&gt;3)-[alpha-D-Man-(1-&gt;6)]-alpha-D-Man-(1-&gt;6)]-beta-D-Man-(1-&gt;4)-beta-D-GlcNAc-(1-&gt;4)-beta-D-GlcNAc)-L-asparaginyl-[protein] (N-glucan mannose isomer 5A1,2) + 3 beta-D-mannose</text>
        <dbReference type="Rhea" id="RHEA:56028"/>
        <dbReference type="Rhea" id="RHEA-COMP:14358"/>
        <dbReference type="Rhea" id="RHEA-COMP:14367"/>
        <dbReference type="ChEBI" id="CHEBI:15377"/>
        <dbReference type="ChEBI" id="CHEBI:28563"/>
        <dbReference type="ChEBI" id="CHEBI:59087"/>
        <dbReference type="ChEBI" id="CHEBI:60628"/>
        <dbReference type="EC" id="3.2.1.113"/>
    </reaction>
</comment>
<evidence type="ECO:0000256" key="11">
    <source>
        <dbReference type="PIRSR" id="PIRSR601382-3"/>
    </source>
</evidence>
<evidence type="ECO:0000313" key="15">
    <source>
        <dbReference type="Proteomes" id="UP000807716"/>
    </source>
</evidence>
<feature type="disulfide bond" evidence="11">
    <location>
        <begin position="482"/>
        <end position="511"/>
    </location>
</feature>
<dbReference type="Gene3D" id="1.50.10.10">
    <property type="match status" value="2"/>
</dbReference>
<keyword evidence="5 12" id="KW-0378">Hydrolase</keyword>
<reference evidence="14" key="1">
    <citation type="journal article" date="2020" name="Fungal Divers.">
        <title>Resolving the Mortierellaceae phylogeny through synthesis of multi-gene phylogenetics and phylogenomics.</title>
        <authorList>
            <person name="Vandepol N."/>
            <person name="Liber J."/>
            <person name="Desiro A."/>
            <person name="Na H."/>
            <person name="Kennedy M."/>
            <person name="Barry K."/>
            <person name="Grigoriev I.V."/>
            <person name="Miller A.N."/>
            <person name="O'Donnell K."/>
            <person name="Stajich J.E."/>
            <person name="Bonito G."/>
        </authorList>
    </citation>
    <scope>NUCLEOTIDE SEQUENCE</scope>
    <source>
        <strain evidence="14">BC1065</strain>
    </source>
</reference>
<dbReference type="PANTHER" id="PTHR11742:SF55">
    <property type="entry name" value="ENDOPLASMIC RETICULUM MANNOSYL-OLIGOSACCHARIDE 1,2-ALPHA-MANNOSIDASE"/>
    <property type="match status" value="1"/>
</dbReference>
<dbReference type="SUPFAM" id="SSF48225">
    <property type="entry name" value="Seven-hairpin glycosidases"/>
    <property type="match status" value="1"/>
</dbReference>
<evidence type="ECO:0000256" key="5">
    <source>
        <dbReference type="ARBA" id="ARBA00022801"/>
    </source>
</evidence>
<evidence type="ECO:0000256" key="3">
    <source>
        <dbReference type="ARBA" id="ARBA00007658"/>
    </source>
</evidence>
<keyword evidence="12" id="KW-0326">Glycosidase</keyword>
<evidence type="ECO:0000256" key="9">
    <source>
        <dbReference type="ARBA" id="ARBA00048605"/>
    </source>
</evidence>
<dbReference type="GO" id="GO:0005509">
    <property type="term" value="F:calcium ion binding"/>
    <property type="evidence" value="ECO:0007669"/>
    <property type="project" value="InterPro"/>
</dbReference>
<dbReference type="GO" id="GO:0004571">
    <property type="term" value="F:mannosyl-oligosaccharide 1,2-alpha-mannosidase activity"/>
    <property type="evidence" value="ECO:0007669"/>
    <property type="project" value="UniProtKB-EC"/>
</dbReference>
<dbReference type="OrthoDB" id="8118055at2759"/>
<feature type="region of interest" description="Disordered" evidence="13">
    <location>
        <begin position="68"/>
        <end position="112"/>
    </location>
</feature>
<dbReference type="InterPro" id="IPR012341">
    <property type="entry name" value="6hp_glycosidase-like_sf"/>
</dbReference>
<evidence type="ECO:0000256" key="13">
    <source>
        <dbReference type="SAM" id="MobiDB-lite"/>
    </source>
</evidence>
<dbReference type="GO" id="GO:0036503">
    <property type="term" value="P:ERAD pathway"/>
    <property type="evidence" value="ECO:0007669"/>
    <property type="project" value="UniProtKB-ARBA"/>
</dbReference>
<dbReference type="GO" id="GO:0016020">
    <property type="term" value="C:membrane"/>
    <property type="evidence" value="ECO:0007669"/>
    <property type="project" value="InterPro"/>
</dbReference>
<dbReference type="EMBL" id="JAAAJB010000474">
    <property type="protein sequence ID" value="KAG0255164.1"/>
    <property type="molecule type" value="Genomic_DNA"/>
</dbReference>
<keyword evidence="7 11" id="KW-1015">Disulfide bond</keyword>
<dbReference type="PANTHER" id="PTHR11742">
    <property type="entry name" value="MANNOSYL-OLIGOSACCHARIDE ALPHA-1,2-MANNOSIDASE-RELATED"/>
    <property type="match status" value="1"/>
</dbReference>
<dbReference type="InterPro" id="IPR001382">
    <property type="entry name" value="Glyco_hydro_47"/>
</dbReference>
<dbReference type="InterPro" id="IPR036026">
    <property type="entry name" value="Seven-hairpin_glycosidases"/>
</dbReference>
<evidence type="ECO:0000256" key="2">
    <source>
        <dbReference type="ARBA" id="ARBA00004922"/>
    </source>
</evidence>
<dbReference type="Pfam" id="PF01532">
    <property type="entry name" value="Glyco_hydro_47"/>
    <property type="match status" value="2"/>
</dbReference>
<evidence type="ECO:0000313" key="14">
    <source>
        <dbReference type="EMBL" id="KAG0255164.1"/>
    </source>
</evidence>
<feature type="binding site" evidence="10">
    <location>
        <position position="633"/>
    </location>
    <ligand>
        <name>Ca(2+)</name>
        <dbReference type="ChEBI" id="CHEBI:29108"/>
    </ligand>
</feature>
<evidence type="ECO:0000256" key="1">
    <source>
        <dbReference type="ARBA" id="ARBA00001913"/>
    </source>
</evidence>
<dbReference type="PRINTS" id="PR00747">
    <property type="entry name" value="GLYHDRLASE47"/>
</dbReference>
<evidence type="ECO:0000256" key="8">
    <source>
        <dbReference type="ARBA" id="ARBA00047669"/>
    </source>
</evidence>
<evidence type="ECO:0000256" key="6">
    <source>
        <dbReference type="ARBA" id="ARBA00022837"/>
    </source>
</evidence>
<evidence type="ECO:0000256" key="7">
    <source>
        <dbReference type="ARBA" id="ARBA00023157"/>
    </source>
</evidence>
<proteinExistence type="inferred from homology"/>
<comment type="cofactor">
    <cofactor evidence="1 10">
        <name>Ca(2+)</name>
        <dbReference type="ChEBI" id="CHEBI:29108"/>
    </cofactor>
</comment>
<keyword evidence="4 10" id="KW-0479">Metal-binding</keyword>
<evidence type="ECO:0000256" key="10">
    <source>
        <dbReference type="PIRSR" id="PIRSR601382-2"/>
    </source>
</evidence>
<keyword evidence="15" id="KW-1185">Reference proteome</keyword>
<evidence type="ECO:0000256" key="4">
    <source>
        <dbReference type="ARBA" id="ARBA00022723"/>
    </source>
</evidence>
<comment type="caution">
    <text evidence="14">The sequence shown here is derived from an EMBL/GenBank/DDBJ whole genome shotgun (WGS) entry which is preliminary data.</text>
</comment>
<keyword evidence="6 10" id="KW-0106">Calcium</keyword>
<accession>A0A9P6PZH1</accession>
<feature type="compositionally biased region" description="Low complexity" evidence="13">
    <location>
        <begin position="68"/>
        <end position="83"/>
    </location>
</feature>
<name>A0A9P6PZH1_9FUNG</name>
<dbReference type="GO" id="GO:0005783">
    <property type="term" value="C:endoplasmic reticulum"/>
    <property type="evidence" value="ECO:0007669"/>
    <property type="project" value="TreeGrafter"/>
</dbReference>
<protein>
    <recommendedName>
        <fullName evidence="12">alpha-1,2-Mannosidase</fullName>
        <ecNumber evidence="12">3.2.1.-</ecNumber>
    </recommendedName>
</protein>
<sequence>MTPTLPSYLASSSSTLGLAATVRQWVLSSMLIRVPLHYLKRRGVATVLLGMILFAYLHEFLLRPSTDVATGSSSTSSSSSTASRLPYHHSSSDLDPDDAMDQDSSSDRGGSGGGWFSDLFNFGSNERSKGDPEMAHILERPEQGAGPLKGVDEDGLEIVDDAYLVEQHSSSDQADTDQGPLRHTVTPFINLSNDIVIQYPFSQQPVSAARQAVLAERQQFIQAMIRHAWTGYVQSAAPSDELRSVTGKPQHFAGGGYNGWAATAVDSMDTLLLAGLDQEYQEAHRIVLDAAQEHRWTGTRTREQQQQQQQQQPLSTDPDNEDHGIAVADTISLYLGGLLSSAELGQDQELLDAAKKVAQTLLVAFKGPQSGLPSSVLFRNGTTRSNPTLRGKSSLAETGSFQLEFRHLSRVTGDQEFTKLNLLKTFMLTGDVRFKDLYIAAVDAMHAKLISRAHDKDDPSLVLGIYDTYTDSLVPKMDHLSCCAPGMLALGARVFGRTKDMAVARGLIETCYESYAKSPTGLGAEEIAFLATPFQQGKEFERPSPQEFYVLSAGYELRPGNAKYQDYAWNIAQAIEKQCKTSYGYSTLVNVKDSSEGMSDYMPSYFLAETLKYLYLIFSSPDKASLDKVLFTTQGHLVPYH</sequence>
<comment type="similarity">
    <text evidence="3 12">Belongs to the glycosyl hydrolase 47 family.</text>
</comment>
<feature type="region of interest" description="Disordered" evidence="13">
    <location>
        <begin position="297"/>
        <end position="323"/>
    </location>
</feature>
<organism evidence="14 15">
    <name type="scientific">Actinomortierella ambigua</name>
    <dbReference type="NCBI Taxonomy" id="1343610"/>
    <lineage>
        <taxon>Eukaryota</taxon>
        <taxon>Fungi</taxon>
        <taxon>Fungi incertae sedis</taxon>
        <taxon>Mucoromycota</taxon>
        <taxon>Mortierellomycotina</taxon>
        <taxon>Mortierellomycetes</taxon>
        <taxon>Mortierellales</taxon>
        <taxon>Mortierellaceae</taxon>
        <taxon>Actinomortierella</taxon>
    </lineage>
</organism>
<dbReference type="InterPro" id="IPR050749">
    <property type="entry name" value="Glycosyl_Hydrolase_47"/>
</dbReference>
<dbReference type="Proteomes" id="UP000807716">
    <property type="component" value="Unassembled WGS sequence"/>
</dbReference>
<dbReference type="EC" id="3.2.1.-" evidence="12"/>
<evidence type="ECO:0000256" key="12">
    <source>
        <dbReference type="RuleBase" id="RU361193"/>
    </source>
</evidence>